<evidence type="ECO:0000259" key="4">
    <source>
        <dbReference type="PROSITE" id="PS50949"/>
    </source>
</evidence>
<feature type="domain" description="HTH gntR-type" evidence="4">
    <location>
        <begin position="6"/>
        <end position="74"/>
    </location>
</feature>
<keyword evidence="3" id="KW-0804">Transcription</keyword>
<dbReference type="PANTHER" id="PTHR44846">
    <property type="entry name" value="MANNOSYL-D-GLYCERATE TRANSPORT/METABOLISM SYSTEM REPRESSOR MNGR-RELATED"/>
    <property type="match status" value="1"/>
</dbReference>
<dbReference type="Pfam" id="PF00392">
    <property type="entry name" value="GntR"/>
    <property type="match status" value="1"/>
</dbReference>
<dbReference type="AlphaFoldDB" id="A0A0C7NZW9"/>
<dbReference type="SUPFAM" id="SSF46785">
    <property type="entry name" value="Winged helix' DNA-binding domain"/>
    <property type="match status" value="1"/>
</dbReference>
<accession>A0A0C7NZW9</accession>
<keyword evidence="1" id="KW-0805">Transcription regulation</keyword>
<dbReference type="SMART" id="SM00866">
    <property type="entry name" value="UTRA"/>
    <property type="match status" value="1"/>
</dbReference>
<dbReference type="Pfam" id="PF07702">
    <property type="entry name" value="UTRA"/>
    <property type="match status" value="1"/>
</dbReference>
<evidence type="ECO:0000256" key="1">
    <source>
        <dbReference type="ARBA" id="ARBA00023015"/>
    </source>
</evidence>
<evidence type="ECO:0000256" key="3">
    <source>
        <dbReference type="ARBA" id="ARBA00023163"/>
    </source>
</evidence>
<dbReference type="EMBL" id="LN824141">
    <property type="protein sequence ID" value="CEP77555.1"/>
    <property type="molecule type" value="Genomic_DNA"/>
</dbReference>
<dbReference type="CDD" id="cd07377">
    <property type="entry name" value="WHTH_GntR"/>
    <property type="match status" value="1"/>
</dbReference>
<evidence type="ECO:0000313" key="5">
    <source>
        <dbReference type="EMBL" id="CEP77555.1"/>
    </source>
</evidence>
<dbReference type="Gene3D" id="1.10.10.10">
    <property type="entry name" value="Winged helix-like DNA-binding domain superfamily/Winged helix DNA-binding domain"/>
    <property type="match status" value="1"/>
</dbReference>
<dbReference type="PANTHER" id="PTHR44846:SF17">
    <property type="entry name" value="GNTR-FAMILY TRANSCRIPTIONAL REGULATOR"/>
    <property type="match status" value="1"/>
</dbReference>
<name>A0A0C7NZW9_DEFTU</name>
<dbReference type="RefSeq" id="WP_045087162.1">
    <property type="nucleotide sequence ID" value="NZ_LN824141.1"/>
</dbReference>
<dbReference type="Gene3D" id="3.40.1410.10">
    <property type="entry name" value="Chorismate lyase-like"/>
    <property type="match status" value="1"/>
</dbReference>
<dbReference type="PROSITE" id="PS50949">
    <property type="entry name" value="HTH_GNTR"/>
    <property type="match status" value="1"/>
</dbReference>
<dbReference type="SUPFAM" id="SSF64288">
    <property type="entry name" value="Chorismate lyase-like"/>
    <property type="match status" value="1"/>
</dbReference>
<dbReference type="STRING" id="1006576.DTL3_0224"/>
<sequence length="235" mass="27477">MAKNKVPIYKIIADEITTRIYEGVYSLNSYLPSENELAEEFHVTRTTIRKVLEVLKHQGTIKSYPGRGYKVQSLLWEQSLLKFYSFGRSIATKIENSKTKLISINKVDGLGDVDKFEQLELWEITRIGMVGEIPLILETSYIPCDYLKKVDNKKLLQTKSLYDVLEREGIRCVRAKEYLEPVLPSLEAQKLLEVEENVPLFQTTRYTYDSDDRFVEFRESLIRADYFKFYTELSL</sequence>
<keyword evidence="6" id="KW-1185">Reference proteome</keyword>
<dbReference type="SMART" id="SM00345">
    <property type="entry name" value="HTH_GNTR"/>
    <property type="match status" value="1"/>
</dbReference>
<keyword evidence="2" id="KW-0238">DNA-binding</keyword>
<dbReference type="GO" id="GO:0003700">
    <property type="term" value="F:DNA-binding transcription factor activity"/>
    <property type="evidence" value="ECO:0007669"/>
    <property type="project" value="InterPro"/>
</dbReference>
<dbReference type="GO" id="GO:0045892">
    <property type="term" value="P:negative regulation of DNA-templated transcription"/>
    <property type="evidence" value="ECO:0007669"/>
    <property type="project" value="TreeGrafter"/>
</dbReference>
<dbReference type="InterPro" id="IPR011663">
    <property type="entry name" value="UTRA"/>
</dbReference>
<evidence type="ECO:0000256" key="2">
    <source>
        <dbReference type="ARBA" id="ARBA00023125"/>
    </source>
</evidence>
<dbReference type="InterPro" id="IPR000524">
    <property type="entry name" value="Tscrpt_reg_HTH_GntR"/>
</dbReference>
<dbReference type="PRINTS" id="PR00035">
    <property type="entry name" value="HTHGNTR"/>
</dbReference>
<dbReference type="Proteomes" id="UP000032809">
    <property type="component" value="Chromosome I"/>
</dbReference>
<dbReference type="KEGG" id="dtn:DTL3_0224"/>
<dbReference type="GO" id="GO:0003677">
    <property type="term" value="F:DNA binding"/>
    <property type="evidence" value="ECO:0007669"/>
    <property type="project" value="UniProtKB-KW"/>
</dbReference>
<reference evidence="6" key="1">
    <citation type="submission" date="2014-11" db="EMBL/GenBank/DDBJ databases">
        <authorList>
            <person name="Wibberg D."/>
        </authorList>
    </citation>
    <scope>NUCLEOTIDE SEQUENCE [LARGE SCALE GENOMIC DNA]</scope>
    <source>
        <strain evidence="6">L3</strain>
    </source>
</reference>
<dbReference type="HOGENOM" id="CLU_063236_4_2_0"/>
<organism evidence="5 6">
    <name type="scientific">Defluviitoga tunisiensis</name>
    <dbReference type="NCBI Taxonomy" id="1006576"/>
    <lineage>
        <taxon>Bacteria</taxon>
        <taxon>Thermotogati</taxon>
        <taxon>Thermotogota</taxon>
        <taxon>Thermotogae</taxon>
        <taxon>Petrotogales</taxon>
        <taxon>Petrotogaceae</taxon>
        <taxon>Defluviitoga</taxon>
    </lineage>
</organism>
<dbReference type="InterPro" id="IPR036388">
    <property type="entry name" value="WH-like_DNA-bd_sf"/>
</dbReference>
<dbReference type="OrthoDB" id="9816541at2"/>
<dbReference type="InterPro" id="IPR028978">
    <property type="entry name" value="Chorismate_lyase_/UTRA_dom_sf"/>
</dbReference>
<proteinExistence type="predicted"/>
<dbReference type="InterPro" id="IPR050679">
    <property type="entry name" value="Bact_HTH_transcr_reg"/>
</dbReference>
<evidence type="ECO:0000313" key="6">
    <source>
        <dbReference type="Proteomes" id="UP000032809"/>
    </source>
</evidence>
<gene>
    <name evidence="5" type="primary">phnF</name>
    <name evidence="5" type="ORF">DTL3_0224</name>
</gene>
<protein>
    <submittedName>
        <fullName evidence="5">Transcriptional regulator</fullName>
    </submittedName>
</protein>
<dbReference type="InterPro" id="IPR036390">
    <property type="entry name" value="WH_DNA-bd_sf"/>
</dbReference>